<dbReference type="GeneID" id="78211635"/>
<feature type="domain" description="DUF4143" evidence="2">
    <location>
        <begin position="205"/>
        <end position="350"/>
    </location>
</feature>
<dbReference type="Pfam" id="PF13635">
    <property type="entry name" value="DUF4143"/>
    <property type="match status" value="1"/>
</dbReference>
<dbReference type="Proteomes" id="UP000325393">
    <property type="component" value="Chromosome"/>
</dbReference>
<dbReference type="GO" id="GO:0005524">
    <property type="term" value="F:ATP binding"/>
    <property type="evidence" value="ECO:0007669"/>
    <property type="project" value="UniProtKB-KW"/>
</dbReference>
<dbReference type="RefSeq" id="WP_056970844.1">
    <property type="nucleotide sequence ID" value="NZ_CP044496.1"/>
</dbReference>
<keyword evidence="3" id="KW-0547">Nucleotide-binding</keyword>
<dbReference type="InterPro" id="IPR025420">
    <property type="entry name" value="DUF4143"/>
</dbReference>
<evidence type="ECO:0000313" key="3">
    <source>
        <dbReference type="EMBL" id="QFG50767.1"/>
    </source>
</evidence>
<keyword evidence="3" id="KW-0067">ATP-binding</keyword>
<dbReference type="SUPFAM" id="SSF52540">
    <property type="entry name" value="P-loop containing nucleoside triphosphate hydrolases"/>
    <property type="match status" value="1"/>
</dbReference>
<accession>A0A5P5ZGI4</accession>
<dbReference type="AlphaFoldDB" id="A0A5P5ZGI4"/>
<proteinExistence type="predicted"/>
<dbReference type="EMBL" id="CP044496">
    <property type="protein sequence ID" value="QFG50767.1"/>
    <property type="molecule type" value="Genomic_DNA"/>
</dbReference>
<evidence type="ECO:0000259" key="2">
    <source>
        <dbReference type="Pfam" id="PF13635"/>
    </source>
</evidence>
<evidence type="ECO:0000259" key="1">
    <source>
        <dbReference type="Pfam" id="PF13173"/>
    </source>
</evidence>
<dbReference type="PANTHER" id="PTHR33295:SF20">
    <property type="entry name" value="ATPASE"/>
    <property type="match status" value="1"/>
</dbReference>
<name>A0A5P5ZGI4_9LACO</name>
<evidence type="ECO:0000313" key="4">
    <source>
        <dbReference type="Proteomes" id="UP000325393"/>
    </source>
</evidence>
<dbReference type="InterPro" id="IPR041682">
    <property type="entry name" value="AAA_14"/>
</dbReference>
<sequence>MLEQKYVARDEYLNFLKRNRDKHIIKVVSGVRRSGKSTLFLLFRDYLKKTGVKDNQIINLNFEDMDFEDLLDPEKLYSYIKKKLLPDQMNYIFLDEIQHVHNFEKVADSLFIKDNVDLYITGSNAYFLSGEIATLLTGRYVQLNMLPLSFNEFVQWHKQNNKFTNDQDMFNQYLKSSFPYTLFTETDQERIEYLQGIYSTIVLTDIVTRLNIKDVPVLERLIRTLFSNIGSQVTINKITNTLRSNGYKTSNKTIDRYLEGILDSLLMYEAKRYDIHDHDLLSSNSKYYVVDLGLCRLLLPDHQEDYGHIIENVVYLELLRRFPNVYVGQSGKYEVDFVALNGRNEARYFQVALTTLDENVLKRELRSLQRIGDSYPKYLLTLDTLNKDANYNGIQKMNIIDWLLEK</sequence>
<organism evidence="3 4">
    <name type="scientific">Lactobacillus acetotolerans</name>
    <dbReference type="NCBI Taxonomy" id="1600"/>
    <lineage>
        <taxon>Bacteria</taxon>
        <taxon>Bacillati</taxon>
        <taxon>Bacillota</taxon>
        <taxon>Bacilli</taxon>
        <taxon>Lactobacillales</taxon>
        <taxon>Lactobacillaceae</taxon>
        <taxon>Lactobacillus</taxon>
    </lineage>
</organism>
<dbReference type="InterPro" id="IPR027417">
    <property type="entry name" value="P-loop_NTPase"/>
</dbReference>
<feature type="domain" description="AAA" evidence="1">
    <location>
        <begin position="25"/>
        <end position="153"/>
    </location>
</feature>
<gene>
    <name evidence="3" type="ORF">LA749_01430</name>
</gene>
<protein>
    <submittedName>
        <fullName evidence="3">ATP-binding protein</fullName>
    </submittedName>
</protein>
<dbReference type="PANTHER" id="PTHR33295">
    <property type="entry name" value="ATPASE"/>
    <property type="match status" value="1"/>
</dbReference>
<reference evidence="3 4" key="1">
    <citation type="submission" date="2019-09" db="EMBL/GenBank/DDBJ databases">
        <title>Genome sequencing of Lactobacillus acetotolerans.</title>
        <authorList>
            <person name="Kim K."/>
        </authorList>
    </citation>
    <scope>NUCLEOTIDE SEQUENCE [LARGE SCALE GENOMIC DNA]</scope>
    <source>
        <strain evidence="3 4">LA749</strain>
    </source>
</reference>
<dbReference type="Pfam" id="PF13173">
    <property type="entry name" value="AAA_14"/>
    <property type="match status" value="1"/>
</dbReference>